<dbReference type="RefSeq" id="WP_338397924.1">
    <property type="nucleotide sequence ID" value="NZ_AP025292.1"/>
</dbReference>
<dbReference type="Proteomes" id="UP001354989">
    <property type="component" value="Chromosome"/>
</dbReference>
<reference evidence="2 3" key="1">
    <citation type="submission" date="2021-12" db="EMBL/GenBank/DDBJ databases">
        <title>Genome sequencing of bacteria with rrn-lacking chromosome and rrn-plasmid.</title>
        <authorList>
            <person name="Anda M."/>
            <person name="Iwasaki W."/>
        </authorList>
    </citation>
    <scope>NUCLEOTIDE SEQUENCE [LARGE SCALE GENOMIC DNA]</scope>
    <source>
        <strain evidence="2 3">NBRC 101262</strain>
    </source>
</reference>
<name>A0ABN6L6X5_9BACT</name>
<organism evidence="2 3">
    <name type="scientific">Persicobacter psychrovividus</name>
    <dbReference type="NCBI Taxonomy" id="387638"/>
    <lineage>
        <taxon>Bacteria</taxon>
        <taxon>Pseudomonadati</taxon>
        <taxon>Bacteroidota</taxon>
        <taxon>Cytophagia</taxon>
        <taxon>Cytophagales</taxon>
        <taxon>Persicobacteraceae</taxon>
        <taxon>Persicobacter</taxon>
    </lineage>
</organism>
<proteinExistence type="predicted"/>
<feature type="coiled-coil region" evidence="1">
    <location>
        <begin position="258"/>
        <end position="320"/>
    </location>
</feature>
<evidence type="ECO:0008006" key="4">
    <source>
        <dbReference type="Google" id="ProtNLM"/>
    </source>
</evidence>
<dbReference type="EMBL" id="AP025292">
    <property type="protein sequence ID" value="BDC98863.1"/>
    <property type="molecule type" value="Genomic_DNA"/>
</dbReference>
<evidence type="ECO:0000256" key="1">
    <source>
        <dbReference type="SAM" id="Coils"/>
    </source>
</evidence>
<accession>A0ABN6L6X5</accession>
<feature type="coiled-coil region" evidence="1">
    <location>
        <begin position="71"/>
        <end position="98"/>
    </location>
</feature>
<evidence type="ECO:0000313" key="2">
    <source>
        <dbReference type="EMBL" id="BDC98863.1"/>
    </source>
</evidence>
<keyword evidence="1" id="KW-0175">Coiled coil</keyword>
<protein>
    <recommendedName>
        <fullName evidence="4">Chromosome partition protein Smc</fullName>
    </recommendedName>
</protein>
<keyword evidence="3" id="KW-1185">Reference proteome</keyword>
<sequence>MQDIIKSLQEEVNRFKEASSTLGSFKQLGATIEHLTNKQNDQSETLGMLVNAINQVSERLEKEGSSTKENRDSLNVQLESIQKLIKQLNDEQKEINERLVVVDQIEKKQATFENRLSDFTLKEESKQQINRLETLLKDVSDKLQQSADQSKDLRTEMDRFASLDEVLKGQQRQINQLYSAFESKGEELNAVKEELSWMKQANKLLTTDLQNVNEQNAILVKKIKLTEENEEHRRDELREIRKSMLPILDKEKSNSEGLSETTLHINRLESEFAELSKNVTNNGEIFDQFKQALKGLNDNSEQQQEVMSKFNRQLERVERKAYQSIWDRLFD</sequence>
<gene>
    <name evidence="2" type="ORF">PEPS_11440</name>
</gene>
<evidence type="ECO:0000313" key="3">
    <source>
        <dbReference type="Proteomes" id="UP001354989"/>
    </source>
</evidence>
<feature type="coiled-coil region" evidence="1">
    <location>
        <begin position="122"/>
        <end position="156"/>
    </location>
</feature>